<evidence type="ECO:0000313" key="2">
    <source>
        <dbReference type="Proteomes" id="UP000233551"/>
    </source>
</evidence>
<comment type="caution">
    <text evidence="1">The sequence shown here is derived from an EMBL/GenBank/DDBJ whole genome shotgun (WGS) entry which is preliminary data.</text>
</comment>
<keyword evidence="2" id="KW-1185">Reference proteome</keyword>
<evidence type="ECO:0000313" key="1">
    <source>
        <dbReference type="EMBL" id="PKI64694.1"/>
    </source>
</evidence>
<dbReference type="Proteomes" id="UP000233551">
    <property type="component" value="Unassembled WGS sequence"/>
</dbReference>
<dbReference type="AlphaFoldDB" id="A0A2I0K831"/>
<feature type="non-terminal residue" evidence="1">
    <location>
        <position position="126"/>
    </location>
</feature>
<feature type="non-terminal residue" evidence="1">
    <location>
        <position position="1"/>
    </location>
</feature>
<gene>
    <name evidence="1" type="ORF">CRG98_014910</name>
</gene>
<name>A0A2I0K831_PUNGR</name>
<dbReference type="InterPro" id="IPR053021">
    <property type="entry name" value="Chloroplast_ADK"/>
</dbReference>
<accession>A0A2I0K831</accession>
<organism evidence="1 2">
    <name type="scientific">Punica granatum</name>
    <name type="common">Pomegranate</name>
    <dbReference type="NCBI Taxonomy" id="22663"/>
    <lineage>
        <taxon>Eukaryota</taxon>
        <taxon>Viridiplantae</taxon>
        <taxon>Streptophyta</taxon>
        <taxon>Embryophyta</taxon>
        <taxon>Tracheophyta</taxon>
        <taxon>Spermatophyta</taxon>
        <taxon>Magnoliopsida</taxon>
        <taxon>eudicotyledons</taxon>
        <taxon>Gunneridae</taxon>
        <taxon>Pentapetalae</taxon>
        <taxon>rosids</taxon>
        <taxon>malvids</taxon>
        <taxon>Myrtales</taxon>
        <taxon>Lythraceae</taxon>
        <taxon>Punica</taxon>
    </lineage>
</organism>
<dbReference type="EMBL" id="PGOL01000797">
    <property type="protein sequence ID" value="PKI64694.1"/>
    <property type="molecule type" value="Genomic_DNA"/>
</dbReference>
<dbReference type="PANTHER" id="PTHR35509">
    <property type="entry name" value="DOMAIN PROTEIN, PUTATIVE (DUF1995)-RELATED"/>
    <property type="match status" value="1"/>
</dbReference>
<reference evidence="1 2" key="1">
    <citation type="submission" date="2017-11" db="EMBL/GenBank/DDBJ databases">
        <title>De-novo sequencing of pomegranate (Punica granatum L.) genome.</title>
        <authorList>
            <person name="Akparov Z."/>
            <person name="Amiraslanov A."/>
            <person name="Hajiyeva S."/>
            <person name="Abbasov M."/>
            <person name="Kaur K."/>
            <person name="Hamwieh A."/>
            <person name="Solovyev V."/>
            <person name="Salamov A."/>
            <person name="Braich B."/>
            <person name="Kosarev P."/>
            <person name="Mahmoud A."/>
            <person name="Hajiyev E."/>
            <person name="Babayeva S."/>
            <person name="Izzatullayeva V."/>
            <person name="Mammadov A."/>
            <person name="Mammadov A."/>
            <person name="Sharifova S."/>
            <person name="Ojaghi J."/>
            <person name="Eynullazada K."/>
            <person name="Bayramov B."/>
            <person name="Abdulazimova A."/>
            <person name="Shahmuradov I."/>
        </authorList>
    </citation>
    <scope>NUCLEOTIDE SEQUENCE [LARGE SCALE GENOMIC DNA]</scope>
    <source>
        <strain evidence="2">cv. AG2017</strain>
        <tissue evidence="1">Leaf</tissue>
    </source>
</reference>
<dbReference type="PANTHER" id="PTHR35509:SF6">
    <property type="entry name" value="ADENYLATE KINASE"/>
    <property type="match status" value="1"/>
</dbReference>
<dbReference type="STRING" id="22663.A0A2I0K831"/>
<proteinExistence type="predicted"/>
<protein>
    <submittedName>
        <fullName evidence="1">Uncharacterized protein</fullName>
    </submittedName>
</protein>
<sequence length="126" mass="14490">IDGSRSKDEVFIEIDSILTQLQNNKQKGTNLVRGNGSVQEFSKESSWRGIPTRLNNIPHSREIRKYFYQDVLLATQRSINDGRTRLKVEINIPELNPEMDVYRIGTLMELVRVIALSFADDGKRVK</sequence>